<keyword evidence="1" id="KW-0812">Transmembrane</keyword>
<keyword evidence="3" id="KW-1185">Reference proteome</keyword>
<protein>
    <submittedName>
        <fullName evidence="2">Uncharacterized protein</fullName>
    </submittedName>
</protein>
<dbReference type="RefSeq" id="WP_013679421.1">
    <property type="nucleotide sequence ID" value="NC_015315.1"/>
</dbReference>
<evidence type="ECO:0000313" key="2">
    <source>
        <dbReference type="EMBL" id="AEA12085.1"/>
    </source>
</evidence>
<sequence>MKGQWIVLTALAVVVAVAVIYMAYVSSTIVPVASIQRPAYGIMSQNWPELVQLLSGYATFLAQSAASKISSGALDAGLYNNLLQTHPNDIYFQLQATSQYAASALSAVEQSLIPLGTFVAGSYAIDQGGFGGTLGPYPAAVILSDAYNFSYWWNMGALSAPGVYKVYRFVVTPYSQILNSDYVIIYSADVRRPTSVGESYSVPIADILNQARSGNGYDASLLKQKLYLILVNNTALGQAVQYYVTQGCNYHNPNVVGNFSAMLARAFVQLPWWSEYLKCPFCLFDFKMPRGSLASPGVSDEVMVLLYSQPTSSVYLTLNIPLMMQAFGKTPPSKGPNFCYDSANYQYVYQTPASPSLNNNPYAVYNFSGINGFFNAAAMASWPSSITYSMCHQVGPENTPTPIEQLVTTSVYGNSTTGLLLGAIYPAGTYDVGYQIWNGFTVPSNWPGFQVRVLVNITNPNEDEMGYLALFWGGYDGTTFPWCADMVAVQPKANPQEFTWSYLPQGFGSGPWHIFSWQQGIAYSSMDSNRWYILSISQTNTGNIYLSVYKFLSNSTGPMTLYSARWIQSQSFLRSFNIVLGTDVEDATMSTDWNNTAVYDFLAVRPWAYPEPSAVLTTLGSAPVVNPPRQIVLAYGTTSYVRSSASLLGNISLALVTDLNINRTISVNATTKYVLFQRINATYNLYTYGVLVKANAPRSALSTNFAIYLNYGGILYNYTCGVVNVCNQTLATYYGYFGGIDVALYNVTFLVPRHSSFAVVAQLLGAQLAVNNLTVVHPQVYYIWSGNSLYLINIGNMDAVFYFPWQSGRPIVQSVTPNDGVFGARLDIAGPNGNKWTLVIVPPASAVNVTLTAGQQNINLYAPTWEQQFLYQAPLGSNCRLLQVYFPSNYAGTNLTLIIPPAILNSLGFKTSTFNTLSFTIFTSNGWSPPLKYSVAGWGDVWLNVAQNKGWFAYRGTLLQICPTSTKQSSAMSAVAIYYNPSISQSTYAIGKYANLAYYPDGFAVVVNASSPPSQVMLTNTTQFSAWCSIGTPAGSFIAIFRGSSGFSPWLNQYAGYCYNQFIWNTNGTGSEIYFVLALTKQFASYHIATMSNNLLNTYDKWWFNSLPNTAYNSILLACSSCNGPFKSFNYVYVTGTTYGIVVIPYTWPLPYFILDGQIYQTI</sequence>
<proteinExistence type="predicted"/>
<dbReference type="KEGG" id="tuz:TUZN_0591"/>
<accession>F2L429</accession>
<dbReference type="Proteomes" id="UP000008138">
    <property type="component" value="Chromosome"/>
</dbReference>
<evidence type="ECO:0000313" key="3">
    <source>
        <dbReference type="Proteomes" id="UP000008138"/>
    </source>
</evidence>
<name>F2L429_THEU7</name>
<dbReference type="AlphaFoldDB" id="F2L429"/>
<gene>
    <name evidence="2" type="ordered locus">TUZN_0591</name>
</gene>
<keyword evidence="1" id="KW-0472">Membrane</keyword>
<evidence type="ECO:0000256" key="1">
    <source>
        <dbReference type="SAM" id="Phobius"/>
    </source>
</evidence>
<dbReference type="eggNOG" id="arCOG07434">
    <property type="taxonomic scope" value="Archaea"/>
</dbReference>
<organism evidence="2 3">
    <name type="scientific">Thermoproteus uzoniensis (strain 768-20)</name>
    <dbReference type="NCBI Taxonomy" id="999630"/>
    <lineage>
        <taxon>Archaea</taxon>
        <taxon>Thermoproteota</taxon>
        <taxon>Thermoprotei</taxon>
        <taxon>Thermoproteales</taxon>
        <taxon>Thermoproteaceae</taxon>
        <taxon>Thermoproteus</taxon>
    </lineage>
</organism>
<feature type="transmembrane region" description="Helical" evidence="1">
    <location>
        <begin position="5"/>
        <end position="24"/>
    </location>
</feature>
<dbReference type="STRING" id="999630.TUZN_0591"/>
<dbReference type="EMBL" id="CP002590">
    <property type="protein sequence ID" value="AEA12085.1"/>
    <property type="molecule type" value="Genomic_DNA"/>
</dbReference>
<dbReference type="OrthoDB" id="28890at2157"/>
<dbReference type="GeneID" id="10360134"/>
<dbReference type="HOGENOM" id="CLU_277031_0_0_2"/>
<reference evidence="2 3" key="1">
    <citation type="journal article" date="2011" name="J. Bacteriol.">
        <title>Complete genome sequence of the thermoacidophilic crenarchaeon Thermoproteus uzoniensis 768-20.</title>
        <authorList>
            <person name="Mardanov A.V."/>
            <person name="Gumerov V.M."/>
            <person name="Beletsky A.V."/>
            <person name="Prokofeva M.I."/>
            <person name="Bonch-Osmolovskaya E.A."/>
            <person name="Ravin N.V."/>
            <person name="Skryabin K.G."/>
        </authorList>
    </citation>
    <scope>NUCLEOTIDE SEQUENCE [LARGE SCALE GENOMIC DNA]</scope>
    <source>
        <strain evidence="2 3">768-20</strain>
    </source>
</reference>
<reference key="2">
    <citation type="submission" date="2011-03" db="EMBL/GenBank/DDBJ databases">
        <title>Complete genome sequence of the thermoacidophilic crenarchaeon Thermoproteus uzoniensis 768-20.</title>
        <authorList>
            <person name="Mardanov A.V."/>
            <person name="Gumerov V.M."/>
            <person name="Beletsky A.V."/>
            <person name="Prokofeva M.I."/>
            <person name="Bonch-Osmolovskaya E.A."/>
            <person name="Ravin N.V."/>
            <person name="Skryabin K.G."/>
        </authorList>
    </citation>
    <scope>NUCLEOTIDE SEQUENCE</scope>
    <source>
        <strain>768-20</strain>
    </source>
</reference>
<keyword evidence="1" id="KW-1133">Transmembrane helix</keyword>